<dbReference type="EMBL" id="JBELPZ010000009">
    <property type="protein sequence ID" value="MFL9844763.1"/>
    <property type="molecule type" value="Genomic_DNA"/>
</dbReference>
<gene>
    <name evidence="1" type="ORF">ABS766_10075</name>
</gene>
<accession>A0ABW8YX37</accession>
<evidence type="ECO:0000313" key="1">
    <source>
        <dbReference type="EMBL" id="MFL9844763.1"/>
    </source>
</evidence>
<organism evidence="1 2">
    <name type="scientific">Flavobacterium rhizosphaerae</name>
    <dbReference type="NCBI Taxonomy" id="3163298"/>
    <lineage>
        <taxon>Bacteria</taxon>
        <taxon>Pseudomonadati</taxon>
        <taxon>Bacteroidota</taxon>
        <taxon>Flavobacteriia</taxon>
        <taxon>Flavobacteriales</taxon>
        <taxon>Flavobacteriaceae</taxon>
        <taxon>Flavobacterium</taxon>
    </lineage>
</organism>
<name>A0ABW8YX37_9FLAO</name>
<proteinExistence type="predicted"/>
<dbReference type="Proteomes" id="UP001629156">
    <property type="component" value="Unassembled WGS sequence"/>
</dbReference>
<dbReference type="RefSeq" id="WP_408085020.1">
    <property type="nucleotide sequence ID" value="NZ_JBELPZ010000009.1"/>
</dbReference>
<reference evidence="1 2" key="1">
    <citation type="submission" date="2024-06" db="EMBL/GenBank/DDBJ databases">
        <authorList>
            <person name="Kaempfer P."/>
            <person name="Viver T."/>
        </authorList>
    </citation>
    <scope>NUCLEOTIDE SEQUENCE [LARGE SCALE GENOMIC DNA]</scope>
    <source>
        <strain evidence="1 2">ST-119</strain>
    </source>
</reference>
<evidence type="ECO:0000313" key="2">
    <source>
        <dbReference type="Proteomes" id="UP001629156"/>
    </source>
</evidence>
<sequence length="606" mass="69720">MRKFIHSDFELDLSAYQITDNEENPWLSGNYFTKYSYPFTMELTDATDAMLNMIGNYNAAGAETIFEGIYVDGDTLEQAVLEIGEIEKTVSLTLRYGLDDFPNFGKKLSELPLLLQEVDDIYEHAAEVITKQWPEVNYNFPQVHIDKIDTDESEVWYAFNKIINNYINGAFLVNDVDIETEETFNRNIMQPLPYLLYIIKAGIEAAGFTLHGDILSDPVLQKTLLYADCEYYTSISQDSLELMALSDQYDSITNVGIQGYSMTLTRQLEITQPGKYRITGSIYLRTFSQSPSVWSKIYYRDQLIGEKTIQDTASHYRTWNVDIVFETLDDGQPDFLLFDLFARYLEDEIIFDIQVNPIILHDVEGNIIPSILNLNQVNIPRAVPEMTFGELIKAVLAMKNMYMEKNGTQVSINYIQTQLLTAAVRDLSEFEVRFPKRKFNKGNSFLLKYQDANSDVYTYAEVFQNYEGSVTAGYTRDDKTTDIEINALPLPLLFRSGVQTAHGFLEDKSKPFFVLYNGLVGGLNLSVDPSQLLIPYLHENYHKQWLEKRINSQTFTWTFKAHYEKLIGLTARSRIHAYTNIHLVKNYQKTQVAPDQYEVEIESVVL</sequence>
<protein>
    <submittedName>
        <fullName evidence="1">Uncharacterized protein</fullName>
    </submittedName>
</protein>
<keyword evidence="2" id="KW-1185">Reference proteome</keyword>
<comment type="caution">
    <text evidence="1">The sequence shown here is derived from an EMBL/GenBank/DDBJ whole genome shotgun (WGS) entry which is preliminary data.</text>
</comment>